<protein>
    <submittedName>
        <fullName evidence="2">Uncharacterized protein</fullName>
    </submittedName>
</protein>
<gene>
    <name evidence="2" type="ORF">GCM10022416_07970</name>
</gene>
<evidence type="ECO:0000256" key="1">
    <source>
        <dbReference type="SAM" id="MobiDB-lite"/>
    </source>
</evidence>
<dbReference type="EMBL" id="BAABDO010000007">
    <property type="protein sequence ID" value="GAA4130404.1"/>
    <property type="molecule type" value="Genomic_DNA"/>
</dbReference>
<sequence>MEPEKSLIAGSELDLAGVHGPMALGTGAAVPDGMASPVVGRVEGGWTTTAAVGPGPRNQDHGGDARLTLKTR</sequence>
<keyword evidence="3" id="KW-1185">Reference proteome</keyword>
<evidence type="ECO:0000313" key="3">
    <source>
        <dbReference type="Proteomes" id="UP001500266"/>
    </source>
</evidence>
<comment type="caution">
    <text evidence="2">The sequence shown here is derived from an EMBL/GenBank/DDBJ whole genome shotgun (WGS) entry which is preliminary data.</text>
</comment>
<proteinExistence type="predicted"/>
<accession>A0ABP7Y4M7</accession>
<dbReference type="Proteomes" id="UP001500266">
    <property type="component" value="Unassembled WGS sequence"/>
</dbReference>
<reference evidence="3" key="1">
    <citation type="journal article" date="2019" name="Int. J. Syst. Evol. Microbiol.">
        <title>The Global Catalogue of Microorganisms (GCM) 10K type strain sequencing project: providing services to taxonomists for standard genome sequencing and annotation.</title>
        <authorList>
            <consortium name="The Broad Institute Genomics Platform"/>
            <consortium name="The Broad Institute Genome Sequencing Center for Infectious Disease"/>
            <person name="Wu L."/>
            <person name="Ma J."/>
        </authorList>
    </citation>
    <scope>NUCLEOTIDE SEQUENCE [LARGE SCALE GENOMIC DNA]</scope>
    <source>
        <strain evidence="3">JCM 17316</strain>
    </source>
</reference>
<organism evidence="2 3">
    <name type="scientific">Actinomadura keratinilytica</name>
    <dbReference type="NCBI Taxonomy" id="547461"/>
    <lineage>
        <taxon>Bacteria</taxon>
        <taxon>Bacillati</taxon>
        <taxon>Actinomycetota</taxon>
        <taxon>Actinomycetes</taxon>
        <taxon>Streptosporangiales</taxon>
        <taxon>Thermomonosporaceae</taxon>
        <taxon>Actinomadura</taxon>
    </lineage>
</organism>
<name>A0ABP7Y4M7_9ACTN</name>
<feature type="region of interest" description="Disordered" evidence="1">
    <location>
        <begin position="48"/>
        <end position="72"/>
    </location>
</feature>
<evidence type="ECO:0000313" key="2">
    <source>
        <dbReference type="EMBL" id="GAA4130404.1"/>
    </source>
</evidence>